<gene>
    <name evidence="2" type="ORF">Syun_021632</name>
</gene>
<keyword evidence="3" id="KW-1185">Reference proteome</keyword>
<accession>A0AAP0NR95</accession>
<comment type="caution">
    <text evidence="2">The sequence shown here is derived from an EMBL/GenBank/DDBJ whole genome shotgun (WGS) entry which is preliminary data.</text>
</comment>
<dbReference type="EMBL" id="JBBNAF010000009">
    <property type="protein sequence ID" value="KAK9114835.1"/>
    <property type="molecule type" value="Genomic_DNA"/>
</dbReference>
<reference evidence="2 3" key="1">
    <citation type="submission" date="2024-01" db="EMBL/GenBank/DDBJ databases">
        <title>Genome assemblies of Stephania.</title>
        <authorList>
            <person name="Yang L."/>
        </authorList>
    </citation>
    <scope>NUCLEOTIDE SEQUENCE [LARGE SCALE GENOMIC DNA]</scope>
    <source>
        <strain evidence="2">YNDBR</strain>
        <tissue evidence="2">Leaf</tissue>
    </source>
</reference>
<evidence type="ECO:0000256" key="1">
    <source>
        <dbReference type="SAM" id="MobiDB-lite"/>
    </source>
</evidence>
<dbReference type="Proteomes" id="UP001420932">
    <property type="component" value="Unassembled WGS sequence"/>
</dbReference>
<evidence type="ECO:0000313" key="2">
    <source>
        <dbReference type="EMBL" id="KAK9114835.1"/>
    </source>
</evidence>
<dbReference type="AlphaFoldDB" id="A0AAP0NR95"/>
<sequence>MIDFRAVIVQCFQIEYDVPMAISRFKFSTSSVENLNATLLHIGFWRGCSLICVIVQVKKLQVFIINRLSRSLAQGAAGIQKKVMPWHEQGMPWHEQGMPWQGLTNLDLGFDPGQREVVSLRGGMDTVARKTLEHALGTMPRQDPDPWFGHPEPAGTRPSPG</sequence>
<evidence type="ECO:0000313" key="3">
    <source>
        <dbReference type="Proteomes" id="UP001420932"/>
    </source>
</evidence>
<name>A0AAP0NR95_9MAGN</name>
<protein>
    <submittedName>
        <fullName evidence="2">Uncharacterized protein</fullName>
    </submittedName>
</protein>
<proteinExistence type="predicted"/>
<feature type="region of interest" description="Disordered" evidence="1">
    <location>
        <begin position="137"/>
        <end position="161"/>
    </location>
</feature>
<organism evidence="2 3">
    <name type="scientific">Stephania yunnanensis</name>
    <dbReference type="NCBI Taxonomy" id="152371"/>
    <lineage>
        <taxon>Eukaryota</taxon>
        <taxon>Viridiplantae</taxon>
        <taxon>Streptophyta</taxon>
        <taxon>Embryophyta</taxon>
        <taxon>Tracheophyta</taxon>
        <taxon>Spermatophyta</taxon>
        <taxon>Magnoliopsida</taxon>
        <taxon>Ranunculales</taxon>
        <taxon>Menispermaceae</taxon>
        <taxon>Menispermoideae</taxon>
        <taxon>Cissampelideae</taxon>
        <taxon>Stephania</taxon>
    </lineage>
</organism>